<evidence type="ECO:0000259" key="5">
    <source>
        <dbReference type="Pfam" id="PF08266"/>
    </source>
</evidence>
<evidence type="ECO:0000313" key="6">
    <source>
        <dbReference type="Ensembl" id="ENSORLP00020030647.1"/>
    </source>
</evidence>
<dbReference type="PANTHER" id="PTHR24028:SF296">
    <property type="entry name" value="PROTOCADHERIN 1 GAMMA 11 PRECURSOR-RELATED"/>
    <property type="match status" value="1"/>
</dbReference>
<keyword evidence="3" id="KW-0325">Glycoprotein</keyword>
<dbReference type="Pfam" id="PF08266">
    <property type="entry name" value="Cadherin_2"/>
    <property type="match status" value="1"/>
</dbReference>
<dbReference type="Gene3D" id="2.60.40.60">
    <property type="entry name" value="Cadherins"/>
    <property type="match status" value="1"/>
</dbReference>
<dbReference type="FunFam" id="2.60.40.60:FF:000006">
    <property type="entry name" value="Protocadherin alpha 2"/>
    <property type="match status" value="1"/>
</dbReference>
<dbReference type="InterPro" id="IPR050174">
    <property type="entry name" value="Protocadherin/Cadherin-CA"/>
</dbReference>
<feature type="transmembrane region" description="Helical" evidence="4">
    <location>
        <begin position="20"/>
        <end position="39"/>
    </location>
</feature>
<dbReference type="Ensembl" id="ENSORLT00020021948.1">
    <property type="protein sequence ID" value="ENSORLP00020030647.1"/>
    <property type="gene ID" value="ENSORLG00020015230.1"/>
</dbReference>
<dbReference type="GO" id="GO:0016020">
    <property type="term" value="C:membrane"/>
    <property type="evidence" value="ECO:0007669"/>
    <property type="project" value="UniProtKB-SubCell"/>
</dbReference>
<reference evidence="6" key="4">
    <citation type="submission" date="2025-09" db="UniProtKB">
        <authorList>
            <consortium name="Ensembl"/>
        </authorList>
    </citation>
    <scope>IDENTIFICATION</scope>
    <source>
        <strain evidence="6">HNI</strain>
    </source>
</reference>
<dbReference type="PANTHER" id="PTHR24028">
    <property type="entry name" value="CADHERIN-87A"/>
    <property type="match status" value="1"/>
</dbReference>
<organism evidence="6 7">
    <name type="scientific">Oryzias latipes</name>
    <name type="common">Japanese rice fish</name>
    <name type="synonym">Japanese killifish</name>
    <dbReference type="NCBI Taxonomy" id="8090"/>
    <lineage>
        <taxon>Eukaryota</taxon>
        <taxon>Metazoa</taxon>
        <taxon>Chordata</taxon>
        <taxon>Craniata</taxon>
        <taxon>Vertebrata</taxon>
        <taxon>Euteleostomi</taxon>
        <taxon>Actinopterygii</taxon>
        <taxon>Neopterygii</taxon>
        <taxon>Teleostei</taxon>
        <taxon>Neoteleostei</taxon>
        <taxon>Acanthomorphata</taxon>
        <taxon>Ovalentaria</taxon>
        <taxon>Atherinomorphae</taxon>
        <taxon>Beloniformes</taxon>
        <taxon>Adrianichthyidae</taxon>
        <taxon>Oryziinae</taxon>
        <taxon>Oryzias</taxon>
    </lineage>
</organism>
<proteinExistence type="predicted"/>
<sequence length="146" mass="16293">MRDTVEAGSCLTVDIFSAETVLIVFFACAISFAGGHIRYSVPEELKKGSLIGNVAQDLGLDLRRLRSGRARIVTGENTQYTELKADKGILVVNERIDREKLCGDTMPCSFSFEVILENPMELHQITKTGRCLKWAHRMEKSELSAK</sequence>
<evidence type="ECO:0000256" key="4">
    <source>
        <dbReference type="SAM" id="Phobius"/>
    </source>
</evidence>
<feature type="domain" description="Cadherin N-terminal" evidence="5">
    <location>
        <begin position="37"/>
        <end position="118"/>
    </location>
</feature>
<dbReference type="CDD" id="cd11304">
    <property type="entry name" value="Cadherin_repeat"/>
    <property type="match status" value="1"/>
</dbReference>
<reference evidence="6 7" key="2">
    <citation type="submission" date="2017-04" db="EMBL/GenBank/DDBJ databases">
        <title>CpG methylation of centromeres and impact of large insertions on vertebrate speciation.</title>
        <authorList>
            <person name="Ichikawa K."/>
            <person name="Yoshimura J."/>
            <person name="Morishita S."/>
        </authorList>
    </citation>
    <scope>NUCLEOTIDE SEQUENCE</scope>
    <source>
        <strain evidence="6 7">HNI</strain>
    </source>
</reference>
<dbReference type="AlphaFoldDB" id="A0A3P9MCC5"/>
<dbReference type="InterPro" id="IPR015919">
    <property type="entry name" value="Cadherin-like_sf"/>
</dbReference>
<keyword evidence="4" id="KW-0812">Transmembrane</keyword>
<keyword evidence="2 4" id="KW-0472">Membrane</keyword>
<keyword evidence="4" id="KW-1133">Transmembrane helix</keyword>
<reference evidence="6" key="3">
    <citation type="submission" date="2025-08" db="UniProtKB">
        <authorList>
            <consortium name="Ensembl"/>
        </authorList>
    </citation>
    <scope>IDENTIFICATION</scope>
    <source>
        <strain evidence="6">HNI</strain>
    </source>
</reference>
<evidence type="ECO:0000313" key="7">
    <source>
        <dbReference type="Proteomes" id="UP000265180"/>
    </source>
</evidence>
<dbReference type="InterPro" id="IPR013164">
    <property type="entry name" value="Cadherin_N"/>
</dbReference>
<evidence type="ECO:0000256" key="2">
    <source>
        <dbReference type="ARBA" id="ARBA00023136"/>
    </source>
</evidence>
<protein>
    <recommendedName>
        <fullName evidence="5">Cadherin N-terminal domain-containing protein</fullName>
    </recommendedName>
</protein>
<evidence type="ECO:0000256" key="3">
    <source>
        <dbReference type="ARBA" id="ARBA00023180"/>
    </source>
</evidence>
<dbReference type="GO" id="GO:0005509">
    <property type="term" value="F:calcium ion binding"/>
    <property type="evidence" value="ECO:0007669"/>
    <property type="project" value="InterPro"/>
</dbReference>
<evidence type="ECO:0000256" key="1">
    <source>
        <dbReference type="ARBA" id="ARBA00004370"/>
    </source>
</evidence>
<accession>A0A3P9MCC5</accession>
<comment type="subcellular location">
    <subcellularLocation>
        <location evidence="1">Membrane</location>
    </subcellularLocation>
</comment>
<reference key="1">
    <citation type="journal article" date="2007" name="Nature">
        <title>The medaka draft genome and insights into vertebrate genome evolution.</title>
        <authorList>
            <person name="Kasahara M."/>
            <person name="Naruse K."/>
            <person name="Sasaki S."/>
            <person name="Nakatani Y."/>
            <person name="Qu W."/>
            <person name="Ahsan B."/>
            <person name="Yamada T."/>
            <person name="Nagayasu Y."/>
            <person name="Doi K."/>
            <person name="Kasai Y."/>
            <person name="Jindo T."/>
            <person name="Kobayashi D."/>
            <person name="Shimada A."/>
            <person name="Toyoda A."/>
            <person name="Kuroki Y."/>
            <person name="Fujiyama A."/>
            <person name="Sasaki T."/>
            <person name="Shimizu A."/>
            <person name="Asakawa S."/>
            <person name="Shimizu N."/>
            <person name="Hashimoto S."/>
            <person name="Yang J."/>
            <person name="Lee Y."/>
            <person name="Matsushima K."/>
            <person name="Sugano S."/>
            <person name="Sakaizumi M."/>
            <person name="Narita T."/>
            <person name="Ohishi K."/>
            <person name="Haga S."/>
            <person name="Ohta F."/>
            <person name="Nomoto H."/>
            <person name="Nogata K."/>
            <person name="Morishita T."/>
            <person name="Endo T."/>
            <person name="Shin-I T."/>
            <person name="Takeda H."/>
            <person name="Morishita S."/>
            <person name="Kohara Y."/>
        </authorList>
    </citation>
    <scope>NUCLEOTIDE SEQUENCE [LARGE SCALE GENOMIC DNA]</scope>
    <source>
        <strain>Hd-rR</strain>
    </source>
</reference>
<name>A0A3P9MCC5_ORYLA</name>
<dbReference type="Proteomes" id="UP000265180">
    <property type="component" value="Chromosome 10"/>
</dbReference>
<dbReference type="SUPFAM" id="SSF49313">
    <property type="entry name" value="Cadherin-like"/>
    <property type="match status" value="1"/>
</dbReference>